<dbReference type="RefSeq" id="WP_316684489.1">
    <property type="nucleotide sequence ID" value="NZ_CATZAT010000011.1"/>
</dbReference>
<dbReference type="GO" id="GO:0005524">
    <property type="term" value="F:ATP binding"/>
    <property type="evidence" value="ECO:0007669"/>
    <property type="project" value="UniProtKB-KW"/>
</dbReference>
<dbReference type="Gene3D" id="3.40.1480.10">
    <property type="entry name" value="MOFRL domain"/>
    <property type="match status" value="1"/>
</dbReference>
<comment type="caution">
    <text evidence="7">The sequence shown here is derived from an EMBL/GenBank/DDBJ whole genome shotgun (WGS) entry which is preliminary data.</text>
</comment>
<keyword evidence="2" id="KW-0547">Nucleotide-binding</keyword>
<dbReference type="InterPro" id="IPR025286">
    <property type="entry name" value="MOFRL_assoc_dom"/>
</dbReference>
<organism evidence="7 8">
    <name type="scientific">Ralstonia holmesii</name>
    <dbReference type="NCBI Taxonomy" id="3058602"/>
    <lineage>
        <taxon>Bacteria</taxon>
        <taxon>Pseudomonadati</taxon>
        <taxon>Pseudomonadota</taxon>
        <taxon>Betaproteobacteria</taxon>
        <taxon>Burkholderiales</taxon>
        <taxon>Burkholderiaceae</taxon>
        <taxon>Ralstonia</taxon>
    </lineage>
</organism>
<dbReference type="Pfam" id="PF13660">
    <property type="entry name" value="DUF4147"/>
    <property type="match status" value="1"/>
</dbReference>
<dbReference type="PANTHER" id="PTHR12227">
    <property type="entry name" value="GLYCERATE KINASE"/>
    <property type="match status" value="1"/>
</dbReference>
<dbReference type="InterPro" id="IPR007835">
    <property type="entry name" value="MOFRL"/>
</dbReference>
<protein>
    <submittedName>
        <fullName evidence="7">Hydroxypyruvate reductase</fullName>
        <ecNumber evidence="7">1.1.1.81</ecNumber>
    </submittedName>
</protein>
<dbReference type="InterPro" id="IPR039760">
    <property type="entry name" value="MOFRL_protein"/>
</dbReference>
<dbReference type="FunFam" id="3.40.50.10180:FF:000001">
    <property type="entry name" value="Glycerate kinase"/>
    <property type="match status" value="1"/>
</dbReference>
<dbReference type="EMBL" id="CATZAT010000011">
    <property type="protein sequence ID" value="CAJ0801512.1"/>
    <property type="molecule type" value="Genomic_DNA"/>
</dbReference>
<gene>
    <name evidence="7" type="primary">ttuD_2</name>
    <name evidence="7" type="ORF">LMG18096_03991</name>
</gene>
<dbReference type="InterPro" id="IPR038614">
    <property type="entry name" value="GK_N_sf"/>
</dbReference>
<evidence type="ECO:0000259" key="5">
    <source>
        <dbReference type="Pfam" id="PF05161"/>
    </source>
</evidence>
<feature type="domain" description="MOFRL-associated" evidence="6">
    <location>
        <begin position="24"/>
        <end position="247"/>
    </location>
</feature>
<accession>A0ABC8QHH5</accession>
<evidence type="ECO:0000259" key="6">
    <source>
        <dbReference type="Pfam" id="PF13660"/>
    </source>
</evidence>
<keyword evidence="7" id="KW-0560">Oxidoreductase</keyword>
<dbReference type="Gene3D" id="3.40.50.10180">
    <property type="entry name" value="Glycerate kinase, MOFRL-like N-terminal domain"/>
    <property type="match status" value="1"/>
</dbReference>
<dbReference type="GO" id="GO:0016618">
    <property type="term" value="F:hydroxypyruvate reductase [NAD(P)H] activity"/>
    <property type="evidence" value="ECO:0007669"/>
    <property type="project" value="UniProtKB-EC"/>
</dbReference>
<dbReference type="EC" id="1.1.1.81" evidence="7"/>
<dbReference type="Proteomes" id="UP001189663">
    <property type="component" value="Unassembled WGS sequence"/>
</dbReference>
<dbReference type="SUPFAM" id="SSF82544">
    <property type="entry name" value="GckA/TtuD-like"/>
    <property type="match status" value="1"/>
</dbReference>
<evidence type="ECO:0000313" key="8">
    <source>
        <dbReference type="Proteomes" id="UP001189663"/>
    </source>
</evidence>
<proteinExistence type="predicted"/>
<evidence type="ECO:0000256" key="3">
    <source>
        <dbReference type="ARBA" id="ARBA00022777"/>
    </source>
</evidence>
<evidence type="ECO:0000313" key="7">
    <source>
        <dbReference type="EMBL" id="CAJ0801512.1"/>
    </source>
</evidence>
<dbReference type="Pfam" id="PF05161">
    <property type="entry name" value="MOFRL"/>
    <property type="match status" value="1"/>
</dbReference>
<keyword evidence="1" id="KW-0808">Transferase</keyword>
<dbReference type="PANTHER" id="PTHR12227:SF0">
    <property type="entry name" value="GLYCERATE KINASE"/>
    <property type="match status" value="1"/>
</dbReference>
<evidence type="ECO:0000256" key="2">
    <source>
        <dbReference type="ARBA" id="ARBA00022741"/>
    </source>
</evidence>
<dbReference type="GO" id="GO:0016301">
    <property type="term" value="F:kinase activity"/>
    <property type="evidence" value="ECO:0007669"/>
    <property type="project" value="UniProtKB-KW"/>
</dbReference>
<keyword evidence="3" id="KW-0418">Kinase</keyword>
<reference evidence="7 8" key="1">
    <citation type="submission" date="2023-07" db="EMBL/GenBank/DDBJ databases">
        <authorList>
            <person name="Peeters C."/>
        </authorList>
    </citation>
    <scope>NUCLEOTIDE SEQUENCE [LARGE SCALE GENOMIC DNA]</scope>
    <source>
        <strain evidence="7 8">LMG 18096</strain>
    </source>
</reference>
<evidence type="ECO:0000256" key="4">
    <source>
        <dbReference type="ARBA" id="ARBA00022840"/>
    </source>
</evidence>
<keyword evidence="8" id="KW-1185">Reference proteome</keyword>
<sequence>MHHDQSAQAALRAALPNPSPRALLHGLFDTAVAAVSAAQCLPAFLPEPPRGRTIVIGAGKGAAAMAEAVEQHWKGELSGLVVTRYEHGRAPGTQDRIEVVEASHPVPDAAGQRAAQRMVGLLEGLTKDDLVLCLISGGGSALLAAPAEGLTLADKQSVNRALLKSGASIGEMNCVRKHLSSIKGGRLALACAPARVETLLISDIPGDDPTLIASGPTLPDATTCADALAVINKYGIDVPDAVRRHLETGAGETPKPGDARFEGHRSHVIATAQHALEAAAAQARALGYEAHILSDSIEGEARDVAEVHAGIVRQIVARNQPFTKPCVILSGGETTVTVRGNGRGGRNAEFLLALGVALDGLPGVHAIACDTDGIDGSEDNAGAILTPDSLARAETLGLKPKQWLDNNDGYGFFNALGDLIVTGPTRTNVNDFRAILITA</sequence>
<dbReference type="FunFam" id="3.40.1480.10:FF:000002">
    <property type="entry name" value="Glycerate kinase"/>
    <property type="match status" value="1"/>
</dbReference>
<evidence type="ECO:0000256" key="1">
    <source>
        <dbReference type="ARBA" id="ARBA00022679"/>
    </source>
</evidence>
<feature type="domain" description="MOFRL" evidence="5">
    <location>
        <begin position="326"/>
        <end position="431"/>
    </location>
</feature>
<dbReference type="AlphaFoldDB" id="A0ABC8QHH5"/>
<dbReference type="InterPro" id="IPR037035">
    <property type="entry name" value="GK-like_C_sf"/>
</dbReference>
<name>A0ABC8QHH5_9RALS</name>
<keyword evidence="4" id="KW-0067">ATP-binding</keyword>